<dbReference type="InterPro" id="IPR009048">
    <property type="entry name" value="A-macroglobulin_rcpt-bd"/>
</dbReference>
<dbReference type="GO" id="GO:0007399">
    <property type="term" value="P:nervous system development"/>
    <property type="evidence" value="ECO:0007669"/>
    <property type="project" value="UniProtKB-ARBA"/>
</dbReference>
<evidence type="ECO:0000256" key="4">
    <source>
        <dbReference type="ARBA" id="ARBA00022900"/>
    </source>
</evidence>
<dbReference type="SUPFAM" id="SSF49410">
    <property type="entry name" value="Alpha-macroglobulin receptor domain"/>
    <property type="match status" value="1"/>
</dbReference>
<keyword evidence="9" id="KW-1185">Reference proteome</keyword>
<dbReference type="Proteomes" id="UP000694395">
    <property type="component" value="Unassembled WGS sequence"/>
</dbReference>
<dbReference type="Gene3D" id="2.60.120.1540">
    <property type="match status" value="1"/>
</dbReference>
<evidence type="ECO:0000256" key="3">
    <source>
        <dbReference type="ARBA" id="ARBA00022729"/>
    </source>
</evidence>
<dbReference type="Pfam" id="PF07678">
    <property type="entry name" value="TED_complement"/>
    <property type="match status" value="1"/>
</dbReference>
<dbReference type="Gene3D" id="2.60.40.10">
    <property type="entry name" value="Immunoglobulins"/>
    <property type="match status" value="1"/>
</dbReference>
<keyword evidence="4" id="KW-0722">Serine protease inhibitor</keyword>
<evidence type="ECO:0000313" key="8">
    <source>
        <dbReference type="Ensembl" id="ENSOMYP00000102562.2"/>
    </source>
</evidence>
<dbReference type="PROSITE" id="PS00477">
    <property type="entry name" value="ALPHA_2_MACROGLOBULIN"/>
    <property type="match status" value="1"/>
</dbReference>
<dbReference type="SMART" id="SM01419">
    <property type="entry name" value="Thiol-ester_cl"/>
    <property type="match status" value="1"/>
</dbReference>
<evidence type="ECO:0000256" key="2">
    <source>
        <dbReference type="ARBA" id="ARBA00022690"/>
    </source>
</evidence>
<dbReference type="Gene3D" id="1.50.10.20">
    <property type="match status" value="1"/>
</dbReference>
<dbReference type="InterPro" id="IPR041813">
    <property type="entry name" value="A2M_TED"/>
</dbReference>
<dbReference type="SMART" id="SM01361">
    <property type="entry name" value="A2M_recep"/>
    <property type="match status" value="1"/>
</dbReference>
<name>A0A8C7V2Y4_ONCMY</name>
<dbReference type="InterPro" id="IPR008930">
    <property type="entry name" value="Terpenoid_cyclase/PrenylTrfase"/>
</dbReference>
<dbReference type="InterPro" id="IPR047565">
    <property type="entry name" value="Alpha-macroglob_thiol-ester_cl"/>
</dbReference>
<dbReference type="Pfam" id="PF07677">
    <property type="entry name" value="A2M_recep"/>
    <property type="match status" value="1"/>
</dbReference>
<dbReference type="InterPro" id="IPR036595">
    <property type="entry name" value="A-macroglobulin_rcpt-bd_sf"/>
</dbReference>
<dbReference type="InterPro" id="IPR050473">
    <property type="entry name" value="A2M/Complement_sys"/>
</dbReference>
<keyword evidence="6" id="KW-0325">Glycoprotein</keyword>
<evidence type="ECO:0000256" key="6">
    <source>
        <dbReference type="ARBA" id="ARBA00023180"/>
    </source>
</evidence>
<protein>
    <recommendedName>
        <fullName evidence="7">Alpha-macroglobulin receptor-binding domain-containing protein</fullName>
    </recommendedName>
</protein>
<dbReference type="SUPFAM" id="SSF81296">
    <property type="entry name" value="E set domains"/>
    <property type="match status" value="1"/>
</dbReference>
<dbReference type="GeneTree" id="ENSGT00940000162996"/>
<dbReference type="InterPro" id="IPR011626">
    <property type="entry name" value="Alpha-macroglobulin_TED"/>
</dbReference>
<dbReference type="PANTHER" id="PTHR11412:SF150">
    <property type="entry name" value="ALPHA-2-MACROGLOBULIN-RELATED"/>
    <property type="match status" value="1"/>
</dbReference>
<reference evidence="8" key="2">
    <citation type="submission" date="2025-09" db="UniProtKB">
        <authorList>
            <consortium name="Ensembl"/>
        </authorList>
    </citation>
    <scope>IDENTIFICATION</scope>
</reference>
<evidence type="ECO:0000259" key="7">
    <source>
        <dbReference type="SMART" id="SM01361"/>
    </source>
</evidence>
<dbReference type="InterPro" id="IPR013783">
    <property type="entry name" value="Ig-like_fold"/>
</dbReference>
<dbReference type="AlphaFoldDB" id="A0A8C7V2Y4"/>
<evidence type="ECO:0000256" key="5">
    <source>
        <dbReference type="ARBA" id="ARBA00023157"/>
    </source>
</evidence>
<organism evidence="8 9">
    <name type="scientific">Oncorhynchus mykiss</name>
    <name type="common">Rainbow trout</name>
    <name type="synonym">Salmo gairdneri</name>
    <dbReference type="NCBI Taxonomy" id="8022"/>
    <lineage>
        <taxon>Eukaryota</taxon>
        <taxon>Metazoa</taxon>
        <taxon>Chordata</taxon>
        <taxon>Craniata</taxon>
        <taxon>Vertebrata</taxon>
        <taxon>Euteleostomi</taxon>
        <taxon>Actinopterygii</taxon>
        <taxon>Neopterygii</taxon>
        <taxon>Teleostei</taxon>
        <taxon>Protacanthopterygii</taxon>
        <taxon>Salmoniformes</taxon>
        <taxon>Salmonidae</taxon>
        <taxon>Salmoninae</taxon>
        <taxon>Oncorhynchus</taxon>
    </lineage>
</organism>
<dbReference type="Gene3D" id="2.60.40.690">
    <property type="entry name" value="Alpha-macroglobulin, receptor-binding domain"/>
    <property type="match status" value="1"/>
</dbReference>
<evidence type="ECO:0000256" key="1">
    <source>
        <dbReference type="ARBA" id="ARBA00010952"/>
    </source>
</evidence>
<dbReference type="FunFam" id="1.50.10.20:FF:000001">
    <property type="entry name" value="CD109 isoform 1"/>
    <property type="match status" value="1"/>
</dbReference>
<dbReference type="CDD" id="cd02897">
    <property type="entry name" value="A2M_2"/>
    <property type="match status" value="1"/>
</dbReference>
<dbReference type="GO" id="GO:0004867">
    <property type="term" value="F:serine-type endopeptidase inhibitor activity"/>
    <property type="evidence" value="ECO:0007669"/>
    <property type="project" value="UniProtKB-KW"/>
</dbReference>
<comment type="similarity">
    <text evidence="1">Belongs to the protease inhibitor I39 (alpha-2-macroglobulin) family.</text>
</comment>
<feature type="domain" description="Alpha-macroglobulin receptor-binding" evidence="7">
    <location>
        <begin position="685"/>
        <end position="767"/>
    </location>
</feature>
<keyword evidence="5" id="KW-1015">Disulfide bond</keyword>
<dbReference type="Ensembl" id="ENSOMYT00000111230.2">
    <property type="protein sequence ID" value="ENSOMYP00000102562.2"/>
    <property type="gene ID" value="ENSOMYG00000006231.2"/>
</dbReference>
<dbReference type="PANTHER" id="PTHR11412">
    <property type="entry name" value="MACROGLOBULIN / COMPLEMENT"/>
    <property type="match status" value="1"/>
</dbReference>
<dbReference type="InterPro" id="IPR014756">
    <property type="entry name" value="Ig_E-set"/>
</dbReference>
<keyword evidence="2" id="KW-0646">Protease inhibitor</keyword>
<dbReference type="SUPFAM" id="SSF48239">
    <property type="entry name" value="Terpenoid cyclases/Protein prenyltransferases"/>
    <property type="match status" value="1"/>
</dbReference>
<reference evidence="8" key="1">
    <citation type="submission" date="2025-08" db="UniProtKB">
        <authorList>
            <consortium name="Ensembl"/>
        </authorList>
    </citation>
    <scope>IDENTIFICATION</scope>
</reference>
<evidence type="ECO:0000313" key="9">
    <source>
        <dbReference type="Proteomes" id="UP000694395"/>
    </source>
</evidence>
<dbReference type="GO" id="GO:0005615">
    <property type="term" value="C:extracellular space"/>
    <property type="evidence" value="ECO:0007669"/>
    <property type="project" value="InterPro"/>
</dbReference>
<dbReference type="InterPro" id="IPR019742">
    <property type="entry name" value="MacrogloblnA2_CS"/>
</dbReference>
<sequence length="772" mass="85429">AVGILGHNRLVGLFFSFSHGSSWRCTDVPVAGCVLCRVYMVAVPAVIQAGSEAKLCASLLQPNETLVMTVSLMADGQNKRLLHQSSDQEFHRCVQFQAPRVKSDKVLNFKVEVRGETFLSTEERRVMIKPYSPMTFIQTDKPIYKPGQTEHFELKATVFNYLSKCIMVSVTPALSSDYTLTPLRDVQDSSCLCANGRETFSWTMAPSVLGVLNVSVSAAAVRSQTACDNGVVNVPERGRVDTVTRSLLVKAEGTEKSHTYNWLLCPTGEALTEEVELQLPQNVVDGSARISLSVLGDILGRALNNLDGLLQMPYGCGEQNMALLSPNIYILEYLRNTEQLTPAILEKATKFLTSGYQRQLNYKNADGAYSTFGQGLGNTWLTAFVLRSFGKALSFIYVDPATMEQSKTWLERQQGQRGCFRTLGKLLNNRMKGGVTDEVTLTAYITASMLELNMSVTDPVVDHSLSCLKNSTSDLSNTYATALLAYTFTLAGDMETRARLLQHLDTISFQEGGLLHWSQSSSETSPSLEVEISSYVLLASLSASSRSTSDLGYASRIVRWLVRQQNAYGGFSSTQDTVVALQALALYSTRVFSRGGASTVTVRSPSGDRCLFHVNQNNKLLYQERALQDTEGKYSVEVQGSACASVQVVLRYNVPTPTRSTTLSIQVTPELSIIFLRYHGKELTTNMIIVDLKMLSGFSPYPDSLGRVMDRVDIKDDHVLMYLTELTSLPFHITLDIIQEFPVQNLKPAVVKIYDYYQPSDQAETEYVFPCN</sequence>
<keyword evidence="3" id="KW-0732">Signal</keyword>
<proteinExistence type="inferred from homology"/>
<accession>A0A8C7V2Y4</accession>